<dbReference type="EnsemblPlants" id="QL04p045169:mrna">
    <property type="protein sequence ID" value="QL04p045169:mrna"/>
    <property type="gene ID" value="QL04p045169"/>
</dbReference>
<organism evidence="1 2">
    <name type="scientific">Quercus lobata</name>
    <name type="common">Valley oak</name>
    <dbReference type="NCBI Taxonomy" id="97700"/>
    <lineage>
        <taxon>Eukaryota</taxon>
        <taxon>Viridiplantae</taxon>
        <taxon>Streptophyta</taxon>
        <taxon>Embryophyta</taxon>
        <taxon>Tracheophyta</taxon>
        <taxon>Spermatophyta</taxon>
        <taxon>Magnoliopsida</taxon>
        <taxon>eudicotyledons</taxon>
        <taxon>Gunneridae</taxon>
        <taxon>Pentapetalae</taxon>
        <taxon>rosids</taxon>
        <taxon>fabids</taxon>
        <taxon>Fagales</taxon>
        <taxon>Fagaceae</taxon>
        <taxon>Quercus</taxon>
    </lineage>
</organism>
<proteinExistence type="predicted"/>
<dbReference type="SUPFAM" id="SSF56219">
    <property type="entry name" value="DNase I-like"/>
    <property type="match status" value="1"/>
</dbReference>
<dbReference type="InterPro" id="IPR040256">
    <property type="entry name" value="At4g02000-like"/>
</dbReference>
<dbReference type="PANTHER" id="PTHR31286:SF167">
    <property type="entry name" value="OS09G0268800 PROTEIN"/>
    <property type="match status" value="1"/>
</dbReference>
<reference evidence="1" key="2">
    <citation type="submission" date="2021-01" db="UniProtKB">
        <authorList>
            <consortium name="EnsemblPlants"/>
        </authorList>
    </citation>
    <scope>IDENTIFICATION</scope>
</reference>
<dbReference type="EMBL" id="LRBV02000004">
    <property type="status" value="NOT_ANNOTATED_CDS"/>
    <property type="molecule type" value="Genomic_DNA"/>
</dbReference>
<sequence>MAGLDNLWSRFSLFEEEEQGIKTAGDNVLLFEFKDILDLEKVLKFEPWTSDKSLVVFQRVTTIEEIPRLEFSKATFWVQIHNVPENCLSQATGELIGGTIGTVIQVADPEDDGAGNEFLRVRVSIDIEKLLPRCRKDCELWLCGKGTMKKGDQKFGEWMRADSYKSFRKTVSIVHSNARSQAPWWRKPDSCPKERSSMANPVRHSDNRVVGGVLAGRNFGNDLITRGGKLVPGGVWEPTPLRSVSCLSWNCRGFGNPQTEDELVALVSSKDLKLVFLMETKVEKPTMERMGGKMSFNNIFMVPRLNRMGGLALLWRDDLSVDVQTYFDCHIDAIVDHRVDDT</sequence>
<dbReference type="InParanoid" id="A0A7N2LHI8"/>
<name>A0A7N2LHI8_QUELO</name>
<dbReference type="Gramene" id="QL04p045169:mrna">
    <property type="protein sequence ID" value="QL04p045169:mrna"/>
    <property type="gene ID" value="QL04p045169"/>
</dbReference>
<accession>A0A7N2LHI8</accession>
<reference evidence="1 2" key="1">
    <citation type="journal article" date="2016" name="G3 (Bethesda)">
        <title>First Draft Assembly and Annotation of the Genome of a California Endemic Oak Quercus lobata Nee (Fagaceae).</title>
        <authorList>
            <person name="Sork V.L."/>
            <person name="Fitz-Gibbon S.T."/>
            <person name="Puiu D."/>
            <person name="Crepeau M."/>
            <person name="Gugger P.F."/>
            <person name="Sherman R."/>
            <person name="Stevens K."/>
            <person name="Langley C.H."/>
            <person name="Pellegrini M."/>
            <person name="Salzberg S.L."/>
        </authorList>
    </citation>
    <scope>NUCLEOTIDE SEQUENCE [LARGE SCALE GENOMIC DNA]</scope>
    <source>
        <strain evidence="1 2">cv. SW786</strain>
    </source>
</reference>
<evidence type="ECO:0000313" key="2">
    <source>
        <dbReference type="Proteomes" id="UP000594261"/>
    </source>
</evidence>
<evidence type="ECO:0000313" key="1">
    <source>
        <dbReference type="EnsemblPlants" id="QL04p045169:mrna"/>
    </source>
</evidence>
<keyword evidence="2" id="KW-1185">Reference proteome</keyword>
<dbReference type="PANTHER" id="PTHR31286">
    <property type="entry name" value="GLYCINE-RICH CELL WALL STRUCTURAL PROTEIN 1.8-LIKE"/>
    <property type="match status" value="1"/>
</dbReference>
<dbReference type="Proteomes" id="UP000594261">
    <property type="component" value="Chromosome 4"/>
</dbReference>
<dbReference type="InterPro" id="IPR036691">
    <property type="entry name" value="Endo/exonu/phosph_ase_sf"/>
</dbReference>
<evidence type="ECO:0008006" key="3">
    <source>
        <dbReference type="Google" id="ProtNLM"/>
    </source>
</evidence>
<dbReference type="Gene3D" id="3.60.10.10">
    <property type="entry name" value="Endonuclease/exonuclease/phosphatase"/>
    <property type="match status" value="1"/>
</dbReference>
<protein>
    <recommendedName>
        <fullName evidence="3">DUF4283 domain-containing protein</fullName>
    </recommendedName>
</protein>
<dbReference type="AlphaFoldDB" id="A0A7N2LHI8"/>